<dbReference type="Proteomes" id="UP000224634">
    <property type="component" value="Unassembled WGS sequence"/>
</dbReference>
<reference evidence="3 4" key="1">
    <citation type="submission" date="2017-10" db="EMBL/GenBank/DDBJ databases">
        <title>Comparative genomics in systemic dimorphic fungi from Ajellomycetaceae.</title>
        <authorList>
            <person name="Munoz J.F."/>
            <person name="Mcewen J.G."/>
            <person name="Clay O.K."/>
            <person name="Cuomo C.A."/>
        </authorList>
    </citation>
    <scope>NUCLEOTIDE SEQUENCE [LARGE SCALE GENOMIC DNA]</scope>
    <source>
        <strain evidence="3 4">UAMH7299</strain>
    </source>
</reference>
<dbReference type="PROSITE" id="PS50011">
    <property type="entry name" value="PROTEIN_KINASE_DOM"/>
    <property type="match status" value="1"/>
</dbReference>
<dbReference type="GO" id="GO:0004672">
    <property type="term" value="F:protein kinase activity"/>
    <property type="evidence" value="ECO:0007669"/>
    <property type="project" value="InterPro"/>
</dbReference>
<dbReference type="InterPro" id="IPR000719">
    <property type="entry name" value="Prot_kinase_dom"/>
</dbReference>
<dbReference type="SUPFAM" id="SSF56112">
    <property type="entry name" value="Protein kinase-like (PK-like)"/>
    <property type="match status" value="1"/>
</dbReference>
<keyword evidence="1" id="KW-0472">Membrane</keyword>
<dbReference type="AlphaFoldDB" id="A0A2B7Y045"/>
<keyword evidence="4" id="KW-1185">Reference proteome</keyword>
<accession>A0A2B7Y045</accession>
<protein>
    <recommendedName>
        <fullName evidence="2">Protein kinase domain-containing protein</fullName>
    </recommendedName>
</protein>
<dbReference type="STRING" id="1447883.A0A2B7Y045"/>
<dbReference type="GO" id="GO:0005524">
    <property type="term" value="F:ATP binding"/>
    <property type="evidence" value="ECO:0007669"/>
    <property type="project" value="InterPro"/>
</dbReference>
<feature type="transmembrane region" description="Helical" evidence="1">
    <location>
        <begin position="224"/>
        <end position="245"/>
    </location>
</feature>
<sequence length="248" mass="28299">MGSYAEVLQIAEDRVLKKPKVYPENDPDLANSNFMNREEIRNEKAVYERLGSHEGIIHCFKALDDSIELAFANQTQELRGNWIQSLVDAFSYVHARRVVHQGIALRNILLHNNSPKLCDSGESSILLLGTNMEQFCDYDTTPQVEILYLGYVLYSIVIWKEFKYDYFKNMRFPEAEELPATDGIPFGAVVRKCWAGEYASMEVLRRDVYDTAELQKAGGTTSTWLGVLLLALLGSFPNVIVHWFAVYD</sequence>
<evidence type="ECO:0000259" key="2">
    <source>
        <dbReference type="PROSITE" id="PS50011"/>
    </source>
</evidence>
<keyword evidence="1" id="KW-0812">Transmembrane</keyword>
<evidence type="ECO:0000313" key="4">
    <source>
        <dbReference type="Proteomes" id="UP000224634"/>
    </source>
</evidence>
<organism evidence="3 4">
    <name type="scientific">Polytolypa hystricis (strain UAMH7299)</name>
    <dbReference type="NCBI Taxonomy" id="1447883"/>
    <lineage>
        <taxon>Eukaryota</taxon>
        <taxon>Fungi</taxon>
        <taxon>Dikarya</taxon>
        <taxon>Ascomycota</taxon>
        <taxon>Pezizomycotina</taxon>
        <taxon>Eurotiomycetes</taxon>
        <taxon>Eurotiomycetidae</taxon>
        <taxon>Onygenales</taxon>
        <taxon>Onygenales incertae sedis</taxon>
        <taxon>Polytolypa</taxon>
    </lineage>
</organism>
<evidence type="ECO:0000313" key="3">
    <source>
        <dbReference type="EMBL" id="PGH14650.1"/>
    </source>
</evidence>
<feature type="domain" description="Protein kinase" evidence="2">
    <location>
        <begin position="1"/>
        <end position="248"/>
    </location>
</feature>
<dbReference type="OrthoDB" id="4156987at2759"/>
<proteinExistence type="predicted"/>
<evidence type="ECO:0000256" key="1">
    <source>
        <dbReference type="SAM" id="Phobius"/>
    </source>
</evidence>
<gene>
    <name evidence="3" type="ORF">AJ80_05830</name>
</gene>
<name>A0A2B7Y045_POLH7</name>
<comment type="caution">
    <text evidence="3">The sequence shown here is derived from an EMBL/GenBank/DDBJ whole genome shotgun (WGS) entry which is preliminary data.</text>
</comment>
<dbReference type="EMBL" id="PDNA01000091">
    <property type="protein sequence ID" value="PGH14650.1"/>
    <property type="molecule type" value="Genomic_DNA"/>
</dbReference>
<dbReference type="Gene3D" id="1.10.510.10">
    <property type="entry name" value="Transferase(Phosphotransferase) domain 1"/>
    <property type="match status" value="1"/>
</dbReference>
<keyword evidence="1" id="KW-1133">Transmembrane helix</keyword>
<dbReference type="InterPro" id="IPR011009">
    <property type="entry name" value="Kinase-like_dom_sf"/>
</dbReference>